<keyword evidence="2" id="KW-1185">Reference proteome</keyword>
<sequence>MHGCGVYEVNERILYGRFYFGELLEEEHGCTVDICALHSGLAEVAAAKARMFVNKPDGMVREERGPYGDPQHAYFYEEDDVWMAPGFINQFYEVGHLSYQAFF</sequence>
<accession>A0A078I2P5</accession>
<evidence type="ECO:0000313" key="2">
    <source>
        <dbReference type="Proteomes" id="UP000028999"/>
    </source>
</evidence>
<proteinExistence type="predicted"/>
<dbReference type="PaxDb" id="3708-A0A078I2P5"/>
<dbReference type="Proteomes" id="UP000028999">
    <property type="component" value="Unassembled WGS sequence"/>
</dbReference>
<dbReference type="Gramene" id="CDY45145">
    <property type="protein sequence ID" value="CDY45145"/>
    <property type="gene ID" value="GSBRNA2T00081559001"/>
</dbReference>
<organism evidence="1 2">
    <name type="scientific">Brassica napus</name>
    <name type="common">Rape</name>
    <dbReference type="NCBI Taxonomy" id="3708"/>
    <lineage>
        <taxon>Eukaryota</taxon>
        <taxon>Viridiplantae</taxon>
        <taxon>Streptophyta</taxon>
        <taxon>Embryophyta</taxon>
        <taxon>Tracheophyta</taxon>
        <taxon>Spermatophyta</taxon>
        <taxon>Magnoliopsida</taxon>
        <taxon>eudicotyledons</taxon>
        <taxon>Gunneridae</taxon>
        <taxon>Pentapetalae</taxon>
        <taxon>rosids</taxon>
        <taxon>malvids</taxon>
        <taxon>Brassicales</taxon>
        <taxon>Brassicaceae</taxon>
        <taxon>Brassiceae</taxon>
        <taxon>Brassica</taxon>
    </lineage>
</organism>
<name>A0A078I2P5_BRANA</name>
<dbReference type="EMBL" id="LK032616">
    <property type="protein sequence ID" value="CDY45145.1"/>
    <property type="molecule type" value="Genomic_DNA"/>
</dbReference>
<dbReference type="AlphaFoldDB" id="A0A078I2P5"/>
<gene>
    <name evidence="1" type="primary">BnaA09g14470D</name>
    <name evidence="1" type="ORF">GSBRNA2T00081559001</name>
</gene>
<evidence type="ECO:0000313" key="1">
    <source>
        <dbReference type="EMBL" id="CDY45145.1"/>
    </source>
</evidence>
<protein>
    <submittedName>
        <fullName evidence="1">BnaA09g14470D protein</fullName>
    </submittedName>
</protein>
<reference evidence="1 2" key="1">
    <citation type="journal article" date="2014" name="Science">
        <title>Plant genetics. Early allopolyploid evolution in the post-Neolithic Brassica napus oilseed genome.</title>
        <authorList>
            <person name="Chalhoub B."/>
            <person name="Denoeud F."/>
            <person name="Liu S."/>
            <person name="Parkin I.A."/>
            <person name="Tang H."/>
            <person name="Wang X."/>
            <person name="Chiquet J."/>
            <person name="Belcram H."/>
            <person name="Tong C."/>
            <person name="Samans B."/>
            <person name="Correa M."/>
            <person name="Da Silva C."/>
            <person name="Just J."/>
            <person name="Falentin C."/>
            <person name="Koh C.S."/>
            <person name="Le Clainche I."/>
            <person name="Bernard M."/>
            <person name="Bento P."/>
            <person name="Noel B."/>
            <person name="Labadie K."/>
            <person name="Alberti A."/>
            <person name="Charles M."/>
            <person name="Arnaud D."/>
            <person name="Guo H."/>
            <person name="Daviaud C."/>
            <person name="Alamery S."/>
            <person name="Jabbari K."/>
            <person name="Zhao M."/>
            <person name="Edger P.P."/>
            <person name="Chelaifa H."/>
            <person name="Tack D."/>
            <person name="Lassalle G."/>
            <person name="Mestiri I."/>
            <person name="Schnel N."/>
            <person name="Le Paslier M.C."/>
            <person name="Fan G."/>
            <person name="Renault V."/>
            <person name="Bayer P.E."/>
            <person name="Golicz A.A."/>
            <person name="Manoli S."/>
            <person name="Lee T.H."/>
            <person name="Thi V.H."/>
            <person name="Chalabi S."/>
            <person name="Hu Q."/>
            <person name="Fan C."/>
            <person name="Tollenaere R."/>
            <person name="Lu Y."/>
            <person name="Battail C."/>
            <person name="Shen J."/>
            <person name="Sidebottom C.H."/>
            <person name="Wang X."/>
            <person name="Canaguier A."/>
            <person name="Chauveau A."/>
            <person name="Berard A."/>
            <person name="Deniot G."/>
            <person name="Guan M."/>
            <person name="Liu Z."/>
            <person name="Sun F."/>
            <person name="Lim Y.P."/>
            <person name="Lyons E."/>
            <person name="Town C.D."/>
            <person name="Bancroft I."/>
            <person name="Wang X."/>
            <person name="Meng J."/>
            <person name="Ma J."/>
            <person name="Pires J.C."/>
            <person name="King G.J."/>
            <person name="Brunel D."/>
            <person name="Delourme R."/>
            <person name="Renard M."/>
            <person name="Aury J.M."/>
            <person name="Adams K.L."/>
            <person name="Batley J."/>
            <person name="Snowdon R.J."/>
            <person name="Tost J."/>
            <person name="Edwards D."/>
            <person name="Zhou Y."/>
            <person name="Hua W."/>
            <person name="Sharpe A.G."/>
            <person name="Paterson A.H."/>
            <person name="Guan C."/>
            <person name="Wincker P."/>
        </authorList>
    </citation>
    <scope>NUCLEOTIDE SEQUENCE [LARGE SCALE GENOMIC DNA]</scope>
    <source>
        <strain evidence="2">cv. Darmor-bzh</strain>
    </source>
</reference>
<dbReference type="STRING" id="3708.A0A078I2P5"/>